<accession>A0ABY6G1I0</accession>
<dbReference type="InterPro" id="IPR003439">
    <property type="entry name" value="ABC_transporter-like_ATP-bd"/>
</dbReference>
<gene>
    <name evidence="11" type="ORF">BRM3_01090</name>
</gene>
<feature type="domain" description="ABC transporter" evidence="10">
    <location>
        <begin position="7"/>
        <end position="244"/>
    </location>
</feature>
<keyword evidence="9" id="KW-0472">Membrane</keyword>
<dbReference type="PANTHER" id="PTHR43297:SF14">
    <property type="entry name" value="ATPASE AAA-TYPE CORE DOMAIN-CONTAINING PROTEIN"/>
    <property type="match status" value="1"/>
</dbReference>
<keyword evidence="8" id="KW-1278">Translocase</keyword>
<dbReference type="Proteomes" id="UP001164305">
    <property type="component" value="Chromosome"/>
</dbReference>
<dbReference type="EMBL" id="CP107020">
    <property type="protein sequence ID" value="UYG17061.1"/>
    <property type="molecule type" value="Genomic_DNA"/>
</dbReference>
<evidence type="ECO:0000256" key="6">
    <source>
        <dbReference type="ARBA" id="ARBA00022741"/>
    </source>
</evidence>
<reference evidence="11" key="1">
    <citation type="submission" date="2022-10" db="EMBL/GenBank/DDBJ databases">
        <title>Whole-Genome Sequencing of Brachybacterium huguangmaarense BRM-3, Isolated from Betula schmidtii.</title>
        <authorList>
            <person name="Haam D."/>
        </authorList>
    </citation>
    <scope>NUCLEOTIDE SEQUENCE</scope>
    <source>
        <strain evidence="11">BRM-3</strain>
    </source>
</reference>
<dbReference type="GO" id="GO:0005524">
    <property type="term" value="F:ATP binding"/>
    <property type="evidence" value="ECO:0007669"/>
    <property type="project" value="UniProtKB-KW"/>
</dbReference>
<keyword evidence="6" id="KW-0547">Nucleotide-binding</keyword>
<keyword evidence="12" id="KW-1185">Reference proteome</keyword>
<evidence type="ECO:0000256" key="2">
    <source>
        <dbReference type="ARBA" id="ARBA00005417"/>
    </source>
</evidence>
<dbReference type="Gene3D" id="3.40.50.300">
    <property type="entry name" value="P-loop containing nucleotide triphosphate hydrolases"/>
    <property type="match status" value="1"/>
</dbReference>
<comment type="subcellular location">
    <subcellularLocation>
        <location evidence="1">Cell membrane</location>
        <topology evidence="1">Peripheral membrane protein</topology>
    </subcellularLocation>
</comment>
<evidence type="ECO:0000313" key="11">
    <source>
        <dbReference type="EMBL" id="UYG17061.1"/>
    </source>
</evidence>
<dbReference type="RefSeq" id="WP_263594270.1">
    <property type="nucleotide sequence ID" value="NZ_CP107020.1"/>
</dbReference>
<evidence type="ECO:0000256" key="9">
    <source>
        <dbReference type="ARBA" id="ARBA00023136"/>
    </source>
</evidence>
<dbReference type="SMART" id="SM00382">
    <property type="entry name" value="AAA"/>
    <property type="match status" value="1"/>
</dbReference>
<evidence type="ECO:0000256" key="8">
    <source>
        <dbReference type="ARBA" id="ARBA00022967"/>
    </source>
</evidence>
<keyword evidence="4" id="KW-1003">Cell membrane</keyword>
<dbReference type="PROSITE" id="PS50893">
    <property type="entry name" value="ABC_TRANSPORTER_2"/>
    <property type="match status" value="1"/>
</dbReference>
<dbReference type="SUPFAM" id="SSF52540">
    <property type="entry name" value="P-loop containing nucleoside triphosphate hydrolases"/>
    <property type="match status" value="1"/>
</dbReference>
<dbReference type="InterPro" id="IPR027417">
    <property type="entry name" value="P-loop_NTPase"/>
</dbReference>
<evidence type="ECO:0000313" key="12">
    <source>
        <dbReference type="Proteomes" id="UP001164305"/>
    </source>
</evidence>
<evidence type="ECO:0000256" key="5">
    <source>
        <dbReference type="ARBA" id="ARBA00022519"/>
    </source>
</evidence>
<comment type="similarity">
    <text evidence="2">Belongs to the ABC transporter superfamily.</text>
</comment>
<keyword evidence="7 11" id="KW-0067">ATP-binding</keyword>
<dbReference type="InterPro" id="IPR050388">
    <property type="entry name" value="ABC_Ni/Peptide_Import"/>
</dbReference>
<name>A0ABY6G1I0_9MICO</name>
<evidence type="ECO:0000256" key="4">
    <source>
        <dbReference type="ARBA" id="ARBA00022475"/>
    </source>
</evidence>
<dbReference type="InterPro" id="IPR003593">
    <property type="entry name" value="AAA+_ATPase"/>
</dbReference>
<dbReference type="PANTHER" id="PTHR43297">
    <property type="entry name" value="OLIGOPEPTIDE TRANSPORT ATP-BINDING PROTEIN APPD"/>
    <property type="match status" value="1"/>
</dbReference>
<organism evidence="11 12">
    <name type="scientific">Brachybacterium huguangmaarense</name>
    <dbReference type="NCBI Taxonomy" id="1652028"/>
    <lineage>
        <taxon>Bacteria</taxon>
        <taxon>Bacillati</taxon>
        <taxon>Actinomycetota</taxon>
        <taxon>Actinomycetes</taxon>
        <taxon>Micrococcales</taxon>
        <taxon>Dermabacteraceae</taxon>
        <taxon>Brachybacterium</taxon>
    </lineage>
</organism>
<protein>
    <submittedName>
        <fullName evidence="11">ATP-binding cassette domain-containing protein</fullName>
    </submittedName>
</protein>
<dbReference type="Pfam" id="PF00005">
    <property type="entry name" value="ABC_tran"/>
    <property type="match status" value="1"/>
</dbReference>
<evidence type="ECO:0000256" key="7">
    <source>
        <dbReference type="ARBA" id="ARBA00022840"/>
    </source>
</evidence>
<proteinExistence type="inferred from homology"/>
<sequence length="256" mass="26828">MTVTPLVHVEGLRLTSRDAGDLLAGVDLDIAPGERVALIGRSGSGKSLLTSVIAGTVSPALTMHGTVEVHGRSVRGCRPGTTGVALVQQDSADALNPLHRVGAQLQMPLRRTLTAERARTEAHRLLAEAGLEDPARILASFPAELSGGQRQRVCIALALACRSRLVIADEPTTALDVVSQAAVLRALRSPALREAAILFITHDLAVAAALRDRVVVIDRGRIVEDRPCADLLAAPHHAVTRALVVEAGARAEVLAG</sequence>
<keyword evidence="3" id="KW-0813">Transport</keyword>
<evidence type="ECO:0000256" key="1">
    <source>
        <dbReference type="ARBA" id="ARBA00004202"/>
    </source>
</evidence>
<evidence type="ECO:0000256" key="3">
    <source>
        <dbReference type="ARBA" id="ARBA00022448"/>
    </source>
</evidence>
<evidence type="ECO:0000259" key="10">
    <source>
        <dbReference type="PROSITE" id="PS50893"/>
    </source>
</evidence>
<dbReference type="CDD" id="cd03257">
    <property type="entry name" value="ABC_NikE_OppD_transporters"/>
    <property type="match status" value="1"/>
</dbReference>
<dbReference type="PROSITE" id="PS00211">
    <property type="entry name" value="ABC_TRANSPORTER_1"/>
    <property type="match status" value="1"/>
</dbReference>
<keyword evidence="5" id="KW-0997">Cell inner membrane</keyword>
<dbReference type="InterPro" id="IPR017871">
    <property type="entry name" value="ABC_transporter-like_CS"/>
</dbReference>